<keyword evidence="4 6" id="KW-1133">Transmembrane helix</keyword>
<proteinExistence type="inferred from homology"/>
<dbReference type="PANTHER" id="PTHR23320">
    <property type="entry name" value="MEMBRANE-SPANNING 4-DOMAINS SUBFAMILY A MS4A -RELATED"/>
    <property type="match status" value="1"/>
</dbReference>
<comment type="subcellular location">
    <subcellularLocation>
        <location evidence="1">Membrane</location>
        <topology evidence="1">Multi-pass membrane protein</topology>
    </subcellularLocation>
</comment>
<sequence>MCKCNIGRAMIGLGATLVILGVISICYGIYGLATFPQNYFNRVGAPIWAGVFVILTGAIGIVAGRKFVREGTSTKFTAAFLTLSIICIFVVMSQVGVSSWGLATYADCYLPYLGNFDSLDFGLSELNS</sequence>
<dbReference type="GO" id="GO:0016020">
    <property type="term" value="C:membrane"/>
    <property type="evidence" value="ECO:0007669"/>
    <property type="project" value="UniProtKB-SubCell"/>
</dbReference>
<dbReference type="InterPro" id="IPR007237">
    <property type="entry name" value="CD20-like"/>
</dbReference>
<dbReference type="Pfam" id="PF04103">
    <property type="entry name" value="CD20"/>
    <property type="match status" value="1"/>
</dbReference>
<dbReference type="EMBL" id="GG666665">
    <property type="protein sequence ID" value="EEN44882.1"/>
    <property type="molecule type" value="Genomic_DNA"/>
</dbReference>
<dbReference type="InParanoid" id="C3ZRE3"/>
<organism>
    <name type="scientific">Branchiostoma floridae</name>
    <name type="common">Florida lancelet</name>
    <name type="synonym">Amphioxus</name>
    <dbReference type="NCBI Taxonomy" id="7739"/>
    <lineage>
        <taxon>Eukaryota</taxon>
        <taxon>Metazoa</taxon>
        <taxon>Chordata</taxon>
        <taxon>Cephalochordata</taxon>
        <taxon>Leptocardii</taxon>
        <taxon>Amphioxiformes</taxon>
        <taxon>Branchiostomatidae</taxon>
        <taxon>Branchiostoma</taxon>
    </lineage>
</organism>
<evidence type="ECO:0000256" key="5">
    <source>
        <dbReference type="ARBA" id="ARBA00023136"/>
    </source>
</evidence>
<feature type="transmembrane region" description="Helical" evidence="6">
    <location>
        <begin position="76"/>
        <end position="97"/>
    </location>
</feature>
<evidence type="ECO:0000256" key="1">
    <source>
        <dbReference type="ARBA" id="ARBA00004141"/>
    </source>
</evidence>
<keyword evidence="3 6" id="KW-0812">Transmembrane</keyword>
<accession>C3ZRE3</accession>
<comment type="similarity">
    <text evidence="2">Belongs to the MS4A family.</text>
</comment>
<dbReference type="InterPro" id="IPR030417">
    <property type="entry name" value="MS4A"/>
</dbReference>
<feature type="transmembrane region" description="Helical" evidence="6">
    <location>
        <begin position="12"/>
        <end position="33"/>
    </location>
</feature>
<reference evidence="7" key="1">
    <citation type="journal article" date="2008" name="Nature">
        <title>The amphioxus genome and the evolution of the chordate karyotype.</title>
        <authorList>
            <consortium name="US DOE Joint Genome Institute (JGI-PGF)"/>
            <person name="Putnam N.H."/>
            <person name="Butts T."/>
            <person name="Ferrier D.E.K."/>
            <person name="Furlong R.F."/>
            <person name="Hellsten U."/>
            <person name="Kawashima T."/>
            <person name="Robinson-Rechavi M."/>
            <person name="Shoguchi E."/>
            <person name="Terry A."/>
            <person name="Yu J.-K."/>
            <person name="Benito-Gutierrez E.L."/>
            <person name="Dubchak I."/>
            <person name="Garcia-Fernandez J."/>
            <person name="Gibson-Brown J.J."/>
            <person name="Grigoriev I.V."/>
            <person name="Horton A.C."/>
            <person name="de Jong P.J."/>
            <person name="Jurka J."/>
            <person name="Kapitonov V.V."/>
            <person name="Kohara Y."/>
            <person name="Kuroki Y."/>
            <person name="Lindquist E."/>
            <person name="Lucas S."/>
            <person name="Osoegawa K."/>
            <person name="Pennacchio L.A."/>
            <person name="Salamov A.A."/>
            <person name="Satou Y."/>
            <person name="Sauka-Spengler T."/>
            <person name="Schmutz J."/>
            <person name="Shin-I T."/>
            <person name="Toyoda A."/>
            <person name="Bronner-Fraser M."/>
            <person name="Fujiyama A."/>
            <person name="Holland L.Z."/>
            <person name="Holland P.W.H."/>
            <person name="Satoh N."/>
            <person name="Rokhsar D.S."/>
        </authorList>
    </citation>
    <scope>NUCLEOTIDE SEQUENCE [LARGE SCALE GENOMIC DNA]</scope>
    <source>
        <strain evidence="7">S238N-H82</strain>
        <tissue evidence="7">Testes</tissue>
    </source>
</reference>
<dbReference type="AlphaFoldDB" id="C3ZRE3"/>
<evidence type="ECO:0000256" key="3">
    <source>
        <dbReference type="ARBA" id="ARBA00022692"/>
    </source>
</evidence>
<keyword evidence="5 6" id="KW-0472">Membrane</keyword>
<evidence type="ECO:0000256" key="4">
    <source>
        <dbReference type="ARBA" id="ARBA00022989"/>
    </source>
</evidence>
<evidence type="ECO:0000256" key="2">
    <source>
        <dbReference type="ARBA" id="ARBA00009565"/>
    </source>
</evidence>
<evidence type="ECO:0000313" key="7">
    <source>
        <dbReference type="EMBL" id="EEN44882.1"/>
    </source>
</evidence>
<gene>
    <name evidence="7" type="ORF">BRAFLDRAFT_98807</name>
</gene>
<protein>
    <submittedName>
        <fullName evidence="7">Uncharacterized protein</fullName>
    </submittedName>
</protein>
<evidence type="ECO:0000256" key="6">
    <source>
        <dbReference type="SAM" id="Phobius"/>
    </source>
</evidence>
<feature type="transmembrane region" description="Helical" evidence="6">
    <location>
        <begin position="45"/>
        <end position="64"/>
    </location>
</feature>
<name>C3ZRE3_BRAFL</name>
<dbReference type="PANTHER" id="PTHR23320:SF165">
    <property type="entry name" value="MARVEL DOMAIN-CONTAINING PROTEIN"/>
    <property type="match status" value="1"/>
</dbReference>